<feature type="chain" id="PRO_5006640439" evidence="2">
    <location>
        <begin position="21"/>
        <end position="205"/>
    </location>
</feature>
<comment type="caution">
    <text evidence="3">The sequence shown here is derived from an EMBL/GenBank/DDBJ whole genome shotgun (WGS) entry which is preliminary data.</text>
</comment>
<keyword evidence="2" id="KW-0732">Signal</keyword>
<evidence type="ECO:0000313" key="3">
    <source>
        <dbReference type="EMBL" id="KPJ70573.1"/>
    </source>
</evidence>
<evidence type="ECO:0000256" key="1">
    <source>
        <dbReference type="SAM" id="Coils"/>
    </source>
</evidence>
<evidence type="ECO:0000313" key="4">
    <source>
        <dbReference type="Proteomes" id="UP000051012"/>
    </source>
</evidence>
<organism evidence="3 4">
    <name type="scientific">candidate division TA06 bacterium DG_78</name>
    <dbReference type="NCBI Taxonomy" id="1703772"/>
    <lineage>
        <taxon>Bacteria</taxon>
        <taxon>Bacteria division TA06</taxon>
    </lineage>
</organism>
<dbReference type="AlphaFoldDB" id="A0A0S7Y738"/>
<feature type="coiled-coil region" evidence="1">
    <location>
        <begin position="118"/>
        <end position="145"/>
    </location>
</feature>
<proteinExistence type="predicted"/>
<dbReference type="EMBL" id="LJNI01000169">
    <property type="protein sequence ID" value="KPJ70573.1"/>
    <property type="molecule type" value="Genomic_DNA"/>
</dbReference>
<evidence type="ECO:0000256" key="2">
    <source>
        <dbReference type="SAM" id="SignalP"/>
    </source>
</evidence>
<protein>
    <submittedName>
        <fullName evidence="3">Uncharacterized protein</fullName>
    </submittedName>
</protein>
<accession>A0A0S7Y738</accession>
<gene>
    <name evidence="3" type="ORF">AMJ52_09760</name>
</gene>
<reference evidence="3 4" key="1">
    <citation type="journal article" date="2015" name="Microbiome">
        <title>Genomic resolution of linkages in carbon, nitrogen, and sulfur cycling among widespread estuary sediment bacteria.</title>
        <authorList>
            <person name="Baker B.J."/>
            <person name="Lazar C.S."/>
            <person name="Teske A.P."/>
            <person name="Dick G.J."/>
        </authorList>
    </citation>
    <scope>NUCLEOTIDE SEQUENCE [LARGE SCALE GENOMIC DNA]</scope>
    <source>
        <strain evidence="3">DG_78</strain>
    </source>
</reference>
<sequence length="205" mass="23009">MKKCLTLVLVSIFLVLMCGAPEGPEPAEKAGENIGYGTLTEGELQKLMKAMPVFKTEVEKLDKEWEALDSPSNMGTWLGQFSKANQDIAELDAKLTAAGMSWNEFWPAFAKTMTAYIATTLEQSMAEMKEEMKGKEGEVAEMEAKLNDPNVTDQEKQMIKASLEMMKTMQKSIEETEALYANVPKANKDLIQKHWDELNKLMEVE</sequence>
<name>A0A0S7Y738_UNCT6</name>
<dbReference type="Proteomes" id="UP000051012">
    <property type="component" value="Unassembled WGS sequence"/>
</dbReference>
<feature type="signal peptide" evidence="2">
    <location>
        <begin position="1"/>
        <end position="20"/>
    </location>
</feature>
<keyword evidence="1" id="KW-0175">Coiled coil</keyword>